<dbReference type="EMBL" id="JAENGY010001429">
    <property type="protein sequence ID" value="KAG6949397.1"/>
    <property type="molecule type" value="Genomic_DNA"/>
</dbReference>
<comment type="caution">
    <text evidence="3">The sequence shown here is derived from an EMBL/GenBank/DDBJ whole genome shotgun (WGS) entry which is preliminary data.</text>
</comment>
<organism evidence="3 4">
    <name type="scientific">Phytophthora aleatoria</name>
    <dbReference type="NCBI Taxonomy" id="2496075"/>
    <lineage>
        <taxon>Eukaryota</taxon>
        <taxon>Sar</taxon>
        <taxon>Stramenopiles</taxon>
        <taxon>Oomycota</taxon>
        <taxon>Peronosporomycetes</taxon>
        <taxon>Peronosporales</taxon>
        <taxon>Peronosporaceae</taxon>
        <taxon>Phytophthora</taxon>
    </lineage>
</organism>
<accession>A0A8J5IJH9</accession>
<dbReference type="PANTHER" id="PTHR35796">
    <property type="entry name" value="HYPOTHETICAL CYTOSOLIC PROTEIN"/>
    <property type="match status" value="1"/>
</dbReference>
<dbReference type="Pfam" id="PF08000">
    <property type="entry name" value="bPH_1"/>
    <property type="match status" value="1"/>
</dbReference>
<name>A0A8J5IJH9_9STRA</name>
<evidence type="ECO:0000256" key="1">
    <source>
        <dbReference type="SAM" id="MobiDB-lite"/>
    </source>
</evidence>
<protein>
    <recommendedName>
        <fullName evidence="2">Macro domain-containing protein</fullName>
    </recommendedName>
</protein>
<dbReference type="PANTHER" id="PTHR35796:SF3">
    <property type="entry name" value="BHLH DOMAIN-CONTAINING PROTEIN"/>
    <property type="match status" value="1"/>
</dbReference>
<evidence type="ECO:0000313" key="4">
    <source>
        <dbReference type="Proteomes" id="UP000709295"/>
    </source>
</evidence>
<keyword evidence="4" id="KW-1185">Reference proteome</keyword>
<gene>
    <name evidence="3" type="ORF">JG688_00014640</name>
</gene>
<sequence length="639" mass="70242">MATSCDENVQLNHAAPAPHDAATTKRQRLPDAAASCRAISRVFDVETLLQGLLAMLDLPSLASLLEVLAVDDSWRGVLGHDHLWKEMLNTHFGGKLPPAERFSDNEESEEEDEQEGVVEGEIQDGEDGEEDEPDLIEILEVDVEMDDDVSLLGDVEEVEDEDDDSDVVLIPRPRAQRSVSQGSTRPENAAESVAEARQAAAVAWIDGVPSKKVLDAACSDLKDFLRSAEQLVQFDARVQIIRGDIGDIQTVGGQRVDGLAFPTAAFLRNPHTGAASVIFHRAGQGLADYVPTLGIQLDVGDAIATPAFDAGVDKLIHCEENLNCVAMTSISTGNMGMRVDIAAWFALCAIQRYMRSTDWTATIAIVCFDADVYTAFTKSKTKLMAQFNADALRVIPPLQNRHIKVKRHLSVRPSFGYSRPPSYLYLSNLSIMASLVKGLAGDLTGSADVCKIVADFSKCLASEYLLPNETIAFSMVSVKEEFTFTNMALIVLEGENATTTRKLVERYDYKDSAIKHVKFESAGHVDRDCEIKFHIGGKSISIDIAKGEQTSAQGIYKVLELLSRAQVANERLWEISTLGMKHASEALYLTENSGQTLHKQSDEATAWLYEAYKRTHPHCYRDVIQTAFSDLRLVDKMAQ</sequence>
<feature type="region of interest" description="Disordered" evidence="1">
    <location>
        <begin position="1"/>
        <end position="26"/>
    </location>
</feature>
<feature type="domain" description="Macro" evidence="2">
    <location>
        <begin position="225"/>
        <end position="384"/>
    </location>
</feature>
<feature type="region of interest" description="Disordered" evidence="1">
    <location>
        <begin position="94"/>
        <end position="132"/>
    </location>
</feature>
<dbReference type="InterPro" id="IPR012544">
    <property type="entry name" value="PHb"/>
</dbReference>
<feature type="compositionally biased region" description="Polar residues" evidence="1">
    <location>
        <begin position="1"/>
        <end position="11"/>
    </location>
</feature>
<dbReference type="PROSITE" id="PS51154">
    <property type="entry name" value="MACRO"/>
    <property type="match status" value="1"/>
</dbReference>
<evidence type="ECO:0000313" key="3">
    <source>
        <dbReference type="EMBL" id="KAG6949397.1"/>
    </source>
</evidence>
<dbReference type="AlphaFoldDB" id="A0A8J5IJH9"/>
<dbReference type="Proteomes" id="UP000709295">
    <property type="component" value="Unassembled WGS sequence"/>
</dbReference>
<reference evidence="3" key="1">
    <citation type="submission" date="2021-01" db="EMBL/GenBank/DDBJ databases">
        <title>Phytophthora aleatoria, a newly-described species from Pinus radiata is distinct from Phytophthora cactorum isolates based on comparative genomics.</title>
        <authorList>
            <person name="Mcdougal R."/>
            <person name="Panda P."/>
            <person name="Williams N."/>
            <person name="Studholme D.J."/>
        </authorList>
    </citation>
    <scope>NUCLEOTIDE SEQUENCE</scope>
    <source>
        <strain evidence="3">NZFS 4037</strain>
    </source>
</reference>
<feature type="compositionally biased region" description="Acidic residues" evidence="1">
    <location>
        <begin position="105"/>
        <end position="132"/>
    </location>
</feature>
<evidence type="ECO:0000259" key="2">
    <source>
        <dbReference type="PROSITE" id="PS51154"/>
    </source>
</evidence>
<proteinExistence type="predicted"/>
<dbReference type="InterPro" id="IPR002589">
    <property type="entry name" value="Macro_dom"/>
</dbReference>